<comment type="catalytic activity">
    <reaction evidence="10">
        <text>a quinone + NADH + 5 H(+)(in) = a quinol + NAD(+) + 4 H(+)(out)</text>
        <dbReference type="Rhea" id="RHEA:57888"/>
        <dbReference type="ChEBI" id="CHEBI:15378"/>
        <dbReference type="ChEBI" id="CHEBI:24646"/>
        <dbReference type="ChEBI" id="CHEBI:57540"/>
        <dbReference type="ChEBI" id="CHEBI:57945"/>
        <dbReference type="ChEBI" id="CHEBI:132124"/>
    </reaction>
</comment>
<keyword evidence="5 10" id="KW-0285">Flavoprotein</keyword>
<feature type="domain" description="NADH-ubiquinone oxidoreductase 51kDa subunit iron-sulphur binding" evidence="11">
    <location>
        <begin position="333"/>
        <end position="378"/>
    </location>
</feature>
<dbReference type="SUPFAM" id="SSF142984">
    <property type="entry name" value="Nqo1 middle domain-like"/>
    <property type="match status" value="1"/>
</dbReference>
<dbReference type="InterPro" id="IPR011537">
    <property type="entry name" value="NADH-UbQ_OxRdtase_suF"/>
</dbReference>
<keyword evidence="6 10" id="KW-0288">FMN</keyword>
<name>A0A932MPW4_UNCTE</name>
<dbReference type="InterPro" id="IPR011538">
    <property type="entry name" value="Nuo51_FMN-bd"/>
</dbReference>
<evidence type="ECO:0000259" key="11">
    <source>
        <dbReference type="SMART" id="SM00928"/>
    </source>
</evidence>
<protein>
    <recommendedName>
        <fullName evidence="10">NADH-quinone oxidoreductase subunit F</fullName>
        <ecNumber evidence="10">7.1.1.-</ecNumber>
    </recommendedName>
</protein>
<evidence type="ECO:0000256" key="6">
    <source>
        <dbReference type="ARBA" id="ARBA00022643"/>
    </source>
</evidence>
<dbReference type="GO" id="GO:0003954">
    <property type="term" value="F:NADH dehydrogenase activity"/>
    <property type="evidence" value="ECO:0007669"/>
    <property type="project" value="TreeGrafter"/>
</dbReference>
<dbReference type="GO" id="GO:0046872">
    <property type="term" value="F:metal ion binding"/>
    <property type="evidence" value="ECO:0007669"/>
    <property type="project" value="UniProtKB-KW"/>
</dbReference>
<comment type="similarity">
    <text evidence="3 10">Belongs to the complex I 51 kDa subunit family.</text>
</comment>
<keyword evidence="8 10" id="KW-0408">Iron</keyword>
<evidence type="ECO:0000313" key="12">
    <source>
        <dbReference type="EMBL" id="MBI3129283.1"/>
    </source>
</evidence>
<comment type="caution">
    <text evidence="12">The sequence shown here is derived from an EMBL/GenBank/DDBJ whole genome shotgun (WGS) entry which is preliminary data.</text>
</comment>
<evidence type="ECO:0000256" key="2">
    <source>
        <dbReference type="ARBA" id="ARBA00001966"/>
    </source>
</evidence>
<dbReference type="Gene3D" id="1.20.1440.230">
    <property type="entry name" value="NADH-ubiquinone oxidoreductase 51kDa subunit, iron-sulphur binding domain"/>
    <property type="match status" value="1"/>
</dbReference>
<dbReference type="AlphaFoldDB" id="A0A932MPW4"/>
<keyword evidence="9 10" id="KW-0411">Iron-sulfur</keyword>
<dbReference type="Pfam" id="PF01512">
    <property type="entry name" value="Complex1_51K"/>
    <property type="match status" value="1"/>
</dbReference>
<comment type="cofactor">
    <cofactor evidence="1 10">
        <name>FMN</name>
        <dbReference type="ChEBI" id="CHEBI:58210"/>
    </cofactor>
</comment>
<dbReference type="GO" id="GO:0010181">
    <property type="term" value="F:FMN binding"/>
    <property type="evidence" value="ECO:0007669"/>
    <property type="project" value="InterPro"/>
</dbReference>
<dbReference type="NCBIfam" id="TIGR01959">
    <property type="entry name" value="nuoF_fam"/>
    <property type="match status" value="1"/>
</dbReference>
<dbReference type="NCBIfam" id="NF010120">
    <property type="entry name" value="PRK13596.1"/>
    <property type="match status" value="1"/>
</dbReference>
<evidence type="ECO:0000256" key="10">
    <source>
        <dbReference type="RuleBase" id="RU364066"/>
    </source>
</evidence>
<dbReference type="GO" id="GO:0048038">
    <property type="term" value="F:quinone binding"/>
    <property type="evidence" value="ECO:0007669"/>
    <property type="project" value="UniProtKB-KW"/>
</dbReference>
<dbReference type="InterPro" id="IPR019575">
    <property type="entry name" value="Nuop51_4Fe4S-bd"/>
</dbReference>
<comment type="function">
    <text evidence="10">NDH-1 shuttles electrons from NADH, via FMN and iron-sulfur (Fe-S) centers, to quinones in the respiratory chain.</text>
</comment>
<dbReference type="GO" id="GO:0051539">
    <property type="term" value="F:4 iron, 4 sulfur cluster binding"/>
    <property type="evidence" value="ECO:0007669"/>
    <property type="project" value="UniProtKB-UniRule"/>
</dbReference>
<dbReference type="FunFam" id="1.20.1440.230:FF:000001">
    <property type="entry name" value="Mitochondrial NADH dehydrogenase flavoprotein 1"/>
    <property type="match status" value="1"/>
</dbReference>
<dbReference type="FunFam" id="3.40.50.11540:FF:000001">
    <property type="entry name" value="NADH dehydrogenase [ubiquinone] flavoprotein 1, mitochondrial"/>
    <property type="match status" value="1"/>
</dbReference>
<accession>A0A932MPW4</accession>
<dbReference type="Gene3D" id="3.10.20.600">
    <property type="match status" value="1"/>
</dbReference>
<keyword evidence="12" id="KW-0560">Oxidoreductase</keyword>
<dbReference type="SUPFAM" id="SSF142019">
    <property type="entry name" value="Nqo1 FMN-binding domain-like"/>
    <property type="match status" value="1"/>
</dbReference>
<proteinExistence type="inferred from homology"/>
<evidence type="ECO:0000256" key="7">
    <source>
        <dbReference type="ARBA" id="ARBA00022723"/>
    </source>
</evidence>
<dbReference type="SUPFAM" id="SSF140490">
    <property type="entry name" value="Nqo1C-terminal domain-like"/>
    <property type="match status" value="1"/>
</dbReference>
<evidence type="ECO:0000313" key="13">
    <source>
        <dbReference type="Proteomes" id="UP000782312"/>
    </source>
</evidence>
<dbReference type="InterPro" id="IPR037207">
    <property type="entry name" value="Nuop51_4Fe4S-bd_sf"/>
</dbReference>
<dbReference type="GO" id="GO:0045333">
    <property type="term" value="P:cellular respiration"/>
    <property type="evidence" value="ECO:0007669"/>
    <property type="project" value="TreeGrafter"/>
</dbReference>
<dbReference type="Gene3D" id="6.10.250.1450">
    <property type="match status" value="1"/>
</dbReference>
<evidence type="ECO:0000256" key="5">
    <source>
        <dbReference type="ARBA" id="ARBA00022630"/>
    </source>
</evidence>
<organism evidence="12 13">
    <name type="scientific">Tectimicrobiota bacterium</name>
    <dbReference type="NCBI Taxonomy" id="2528274"/>
    <lineage>
        <taxon>Bacteria</taxon>
        <taxon>Pseudomonadati</taxon>
        <taxon>Nitrospinota/Tectimicrobiota group</taxon>
        <taxon>Candidatus Tectimicrobiota</taxon>
    </lineage>
</organism>
<dbReference type="PANTHER" id="PTHR11780">
    <property type="entry name" value="NADH-UBIQUINONE OXIDOREDUCTASE FLAVOPROTEIN 1 NDUFV1"/>
    <property type="match status" value="1"/>
</dbReference>
<evidence type="ECO:0000256" key="8">
    <source>
        <dbReference type="ARBA" id="ARBA00023004"/>
    </source>
</evidence>
<keyword evidence="10" id="KW-0874">Quinone</keyword>
<evidence type="ECO:0000256" key="3">
    <source>
        <dbReference type="ARBA" id="ARBA00007523"/>
    </source>
</evidence>
<dbReference type="Pfam" id="PF22461">
    <property type="entry name" value="SLBB_2"/>
    <property type="match status" value="1"/>
</dbReference>
<dbReference type="Proteomes" id="UP000782312">
    <property type="component" value="Unassembled WGS sequence"/>
</dbReference>
<dbReference type="GO" id="GO:0051287">
    <property type="term" value="F:NAD binding"/>
    <property type="evidence" value="ECO:0007669"/>
    <property type="project" value="UniProtKB-UniRule"/>
</dbReference>
<evidence type="ECO:0000256" key="4">
    <source>
        <dbReference type="ARBA" id="ARBA00022485"/>
    </source>
</evidence>
<evidence type="ECO:0000256" key="1">
    <source>
        <dbReference type="ARBA" id="ARBA00001917"/>
    </source>
</evidence>
<keyword evidence="4 10" id="KW-0004">4Fe-4S</keyword>
<gene>
    <name evidence="12" type="primary">nuoF</name>
    <name evidence="12" type="ORF">HYZ11_16870</name>
</gene>
<dbReference type="Gene3D" id="3.40.50.11540">
    <property type="entry name" value="NADH-ubiquinone oxidoreductase 51kDa subunit"/>
    <property type="match status" value="1"/>
</dbReference>
<keyword evidence="10" id="KW-0520">NAD</keyword>
<sequence length="432" mass="46106">MAIRYEKIVTSRFGDPEALTLAGYEATGGYQAVRKILGKMEPKDVIELVKASGLRGRGGAGFPCGLKWSFVPQNLNPKYLAVNGDEGEPGTFKDRELMIRDPHQLIEGILIACYAVGIAKAYIYIRGEFDAPWRSVERALGEAYAKGYIGENILGSGFGCDIYTHRGAGAYICGEETGLLESLEGKRGHPRLKPPFPAVVGLYGKPTVINNVETLSNLPHIVNKGAEWFAGIGIDEKNTGTRMYCVSGHVKKPGLYELPLGLTCEEIIFGHAGGMRNGKGLKAVIPGGASAPVLTAQEVIEGKVKMDFDALARAGSMGGSGGVIVMDETACMVQAAGRLARFFEHESCGQCSVCREGTGWVSEILNRMEAGGGRADDLATLASIDPNMRGNTICVLSDACAMMFGAFLKKFHGEFEAHVAEGRCPLGSPYPG</sequence>
<keyword evidence="7 10" id="KW-0479">Metal-binding</keyword>
<dbReference type="InterPro" id="IPR037225">
    <property type="entry name" value="Nuo51_FMN-bd_sf"/>
</dbReference>
<dbReference type="InterPro" id="IPR050837">
    <property type="entry name" value="ComplexI_51kDa_subunit"/>
</dbReference>
<dbReference type="PANTHER" id="PTHR11780:SF10">
    <property type="entry name" value="NADH DEHYDROGENASE [UBIQUINONE] FLAVOPROTEIN 1, MITOCHONDRIAL"/>
    <property type="match status" value="1"/>
</dbReference>
<dbReference type="Pfam" id="PF10589">
    <property type="entry name" value="NADH_4Fe-4S"/>
    <property type="match status" value="1"/>
</dbReference>
<dbReference type="EMBL" id="JACPUR010000040">
    <property type="protein sequence ID" value="MBI3129283.1"/>
    <property type="molecule type" value="Genomic_DNA"/>
</dbReference>
<reference evidence="12" key="1">
    <citation type="submission" date="2020-07" db="EMBL/GenBank/DDBJ databases">
        <title>Huge and variable diversity of episymbiotic CPR bacteria and DPANN archaea in groundwater ecosystems.</title>
        <authorList>
            <person name="He C.Y."/>
            <person name="Keren R."/>
            <person name="Whittaker M."/>
            <person name="Farag I.F."/>
            <person name="Doudna J."/>
            <person name="Cate J.H.D."/>
            <person name="Banfield J.F."/>
        </authorList>
    </citation>
    <scope>NUCLEOTIDE SEQUENCE</scope>
    <source>
        <strain evidence="12">NC_groundwater_763_Ag_S-0.2um_68_21</strain>
    </source>
</reference>
<comment type="cofactor">
    <cofactor evidence="2 10">
        <name>[4Fe-4S] cluster</name>
        <dbReference type="ChEBI" id="CHEBI:49883"/>
    </cofactor>
</comment>
<dbReference type="InterPro" id="IPR054765">
    <property type="entry name" value="SLBB_dom"/>
</dbReference>
<evidence type="ECO:0000256" key="9">
    <source>
        <dbReference type="ARBA" id="ARBA00023014"/>
    </source>
</evidence>
<dbReference type="EC" id="7.1.1.-" evidence="10"/>
<dbReference type="SMART" id="SM00928">
    <property type="entry name" value="NADH_4Fe-4S"/>
    <property type="match status" value="1"/>
</dbReference>